<name>A0A8S1JSH4_PARPR</name>
<evidence type="ECO:0000313" key="3">
    <source>
        <dbReference type="EMBL" id="CAD8044560.1"/>
    </source>
</evidence>
<sequence>MNNILKHKLFTSPDYSYQKQKEEDEIANPMVDSFFSQKSQITLKSNSSPQKNIKLILKSDKKLQFIKPQNYQLKREGLDIKQKKQKKYQQLDYLIPSIKLVQVKEKQIEYCNGEEVTIDQKIYFNNNNQIRNIYQMTQIGYKLEIEEEEDQQKILMENSIPISEKMIKSLRAKKQFQKVKNKISNIKQVFEISKDLPDEIKRQKKDRENSNHINQLLNDPNVNVKSEHQLGELIGKTKVVTTYKNLENNQTFQQPKDIVMKKEKVNMFLTKTLIIHTFCTLGVLLLIFILAYAKTINGYQFQDQDQDL</sequence>
<keyword evidence="4" id="KW-1185">Reference proteome</keyword>
<keyword evidence="1" id="KW-1133">Transmembrane helix</keyword>
<dbReference type="EMBL" id="CAJJDM010000004">
    <property type="protein sequence ID" value="CAD8044560.1"/>
    <property type="molecule type" value="Genomic_DNA"/>
</dbReference>
<dbReference type="EMBL" id="CAJJDM010000004">
    <property type="protein sequence ID" value="CAD8044559.1"/>
    <property type="molecule type" value="Genomic_DNA"/>
</dbReference>
<evidence type="ECO:0008006" key="5">
    <source>
        <dbReference type="Google" id="ProtNLM"/>
    </source>
</evidence>
<gene>
    <name evidence="2" type="ORF">PPRIM_AZ9-3.1.T0080123</name>
    <name evidence="3" type="ORF">PPRIM_AZ9-3.1.T0080124</name>
</gene>
<evidence type="ECO:0000313" key="4">
    <source>
        <dbReference type="Proteomes" id="UP000688137"/>
    </source>
</evidence>
<dbReference type="OMA" id="NKCHEIR"/>
<feature type="transmembrane region" description="Helical" evidence="1">
    <location>
        <begin position="268"/>
        <end position="293"/>
    </location>
</feature>
<accession>A0A8S1JSH4</accession>
<keyword evidence="1" id="KW-0472">Membrane</keyword>
<reference evidence="2" key="1">
    <citation type="submission" date="2021-01" db="EMBL/GenBank/DDBJ databases">
        <authorList>
            <consortium name="Genoscope - CEA"/>
            <person name="William W."/>
        </authorList>
    </citation>
    <scope>NUCLEOTIDE SEQUENCE</scope>
</reference>
<evidence type="ECO:0000256" key="1">
    <source>
        <dbReference type="SAM" id="Phobius"/>
    </source>
</evidence>
<dbReference type="Proteomes" id="UP000688137">
    <property type="component" value="Unassembled WGS sequence"/>
</dbReference>
<dbReference type="AlphaFoldDB" id="A0A8S1JSH4"/>
<comment type="caution">
    <text evidence="2">The sequence shown here is derived from an EMBL/GenBank/DDBJ whole genome shotgun (WGS) entry which is preliminary data.</text>
</comment>
<proteinExistence type="predicted"/>
<protein>
    <recommendedName>
        <fullName evidence="5">Transmembrane protein</fullName>
    </recommendedName>
</protein>
<organism evidence="2 4">
    <name type="scientific">Paramecium primaurelia</name>
    <dbReference type="NCBI Taxonomy" id="5886"/>
    <lineage>
        <taxon>Eukaryota</taxon>
        <taxon>Sar</taxon>
        <taxon>Alveolata</taxon>
        <taxon>Ciliophora</taxon>
        <taxon>Intramacronucleata</taxon>
        <taxon>Oligohymenophorea</taxon>
        <taxon>Peniculida</taxon>
        <taxon>Parameciidae</taxon>
        <taxon>Paramecium</taxon>
    </lineage>
</organism>
<keyword evidence="1" id="KW-0812">Transmembrane</keyword>
<evidence type="ECO:0000313" key="2">
    <source>
        <dbReference type="EMBL" id="CAD8044559.1"/>
    </source>
</evidence>